<evidence type="ECO:0000313" key="1">
    <source>
        <dbReference type="EMBL" id="CAB4137441.1"/>
    </source>
</evidence>
<reference evidence="1" key="1">
    <citation type="submission" date="2020-04" db="EMBL/GenBank/DDBJ databases">
        <authorList>
            <person name="Chiriac C."/>
            <person name="Salcher M."/>
            <person name="Ghai R."/>
            <person name="Kavagutti S V."/>
        </authorList>
    </citation>
    <scope>NUCLEOTIDE SEQUENCE</scope>
</reference>
<proteinExistence type="predicted"/>
<sequence length="58" mass="6410">MTTITLTDIETKKTKTVTAPLSVSKSIKVYSNLTKGRIVGNKIKAIIENRLVEISFTN</sequence>
<name>A0A6J5LTE3_9CAUD</name>
<gene>
    <name evidence="1" type="ORF">UFOVP318_31</name>
</gene>
<protein>
    <submittedName>
        <fullName evidence="1">Uncharacterized protein</fullName>
    </submittedName>
</protein>
<dbReference type="EMBL" id="LR796337">
    <property type="protein sequence ID" value="CAB4137441.1"/>
    <property type="molecule type" value="Genomic_DNA"/>
</dbReference>
<organism evidence="1">
    <name type="scientific">uncultured Caudovirales phage</name>
    <dbReference type="NCBI Taxonomy" id="2100421"/>
    <lineage>
        <taxon>Viruses</taxon>
        <taxon>Duplodnaviria</taxon>
        <taxon>Heunggongvirae</taxon>
        <taxon>Uroviricota</taxon>
        <taxon>Caudoviricetes</taxon>
        <taxon>Peduoviridae</taxon>
        <taxon>Maltschvirus</taxon>
        <taxon>Maltschvirus maltsch</taxon>
    </lineage>
</organism>
<accession>A0A6J5LTE3</accession>